<evidence type="ECO:0000256" key="5">
    <source>
        <dbReference type="ARBA" id="ARBA00022692"/>
    </source>
</evidence>
<evidence type="ECO:0000256" key="9">
    <source>
        <dbReference type="SAM" id="MobiDB-lite"/>
    </source>
</evidence>
<feature type="compositionally biased region" description="Low complexity" evidence="9">
    <location>
        <begin position="13"/>
        <end position="23"/>
    </location>
</feature>
<feature type="transmembrane region" description="Helical" evidence="10">
    <location>
        <begin position="36"/>
        <end position="54"/>
    </location>
</feature>
<keyword evidence="12" id="KW-1185">Reference proteome</keyword>
<keyword evidence="4" id="KW-0997">Cell inner membrane</keyword>
<dbReference type="PANTHER" id="PTHR30574">
    <property type="entry name" value="INNER MEMBRANE PROTEIN YEDE"/>
    <property type="match status" value="1"/>
</dbReference>
<comment type="similarity">
    <text evidence="8">Belongs to the TsuA/YedE (TC 9.B.102) family.</text>
</comment>
<feature type="transmembrane region" description="Helical" evidence="10">
    <location>
        <begin position="60"/>
        <end position="81"/>
    </location>
</feature>
<comment type="subcellular location">
    <subcellularLocation>
        <location evidence="1">Cell inner membrane</location>
        <topology evidence="1">Multi-pass membrane protein</topology>
    </subcellularLocation>
</comment>
<protein>
    <submittedName>
        <fullName evidence="11">YeeE/YedE family protein</fullName>
    </submittedName>
</protein>
<name>A0ABT2F990_9NEIS</name>
<feature type="transmembrane region" description="Helical" evidence="10">
    <location>
        <begin position="167"/>
        <end position="187"/>
    </location>
</feature>
<feature type="transmembrane region" description="Helical" evidence="10">
    <location>
        <begin position="134"/>
        <end position="155"/>
    </location>
</feature>
<dbReference type="RefSeq" id="WP_259290539.1">
    <property type="nucleotide sequence ID" value="NZ_JANUXW010000001.1"/>
</dbReference>
<proteinExistence type="inferred from homology"/>
<evidence type="ECO:0000313" key="12">
    <source>
        <dbReference type="Proteomes" id="UP001166947"/>
    </source>
</evidence>
<dbReference type="PANTHER" id="PTHR30574:SF1">
    <property type="entry name" value="SULPHUR TRANSPORT DOMAIN-CONTAINING PROTEIN"/>
    <property type="match status" value="1"/>
</dbReference>
<feature type="compositionally biased region" description="Polar residues" evidence="9">
    <location>
        <begin position="1"/>
        <end position="12"/>
    </location>
</feature>
<evidence type="ECO:0000256" key="1">
    <source>
        <dbReference type="ARBA" id="ARBA00004429"/>
    </source>
</evidence>
<evidence type="ECO:0000256" key="8">
    <source>
        <dbReference type="ARBA" id="ARBA00035655"/>
    </source>
</evidence>
<keyword evidence="3" id="KW-1003">Cell membrane</keyword>
<keyword evidence="2" id="KW-0813">Transport</keyword>
<evidence type="ECO:0000313" key="11">
    <source>
        <dbReference type="EMBL" id="MCS4532702.1"/>
    </source>
</evidence>
<evidence type="ECO:0000256" key="7">
    <source>
        <dbReference type="ARBA" id="ARBA00023136"/>
    </source>
</evidence>
<evidence type="ECO:0000256" key="2">
    <source>
        <dbReference type="ARBA" id="ARBA00022448"/>
    </source>
</evidence>
<feature type="transmembrane region" description="Helical" evidence="10">
    <location>
        <begin position="252"/>
        <end position="272"/>
    </location>
</feature>
<feature type="transmembrane region" description="Helical" evidence="10">
    <location>
        <begin position="327"/>
        <end position="346"/>
    </location>
</feature>
<organism evidence="11 12">
    <name type="scientific">Neisseria montereyensis</name>
    <dbReference type="NCBI Taxonomy" id="2973938"/>
    <lineage>
        <taxon>Bacteria</taxon>
        <taxon>Pseudomonadati</taxon>
        <taxon>Pseudomonadota</taxon>
        <taxon>Betaproteobacteria</taxon>
        <taxon>Neisseriales</taxon>
        <taxon>Neisseriaceae</taxon>
        <taxon>Neisseria</taxon>
    </lineage>
</organism>
<feature type="transmembrane region" description="Helical" evidence="10">
    <location>
        <begin position="388"/>
        <end position="409"/>
    </location>
</feature>
<reference evidence="11" key="2">
    <citation type="journal article" date="2023" name="Curr. Microbiol.">
        <title>Neisseria montereyensis sp. nov., Isolated from Oropharynx of California Sea Lion (Zalophus californianus): Genomic, Phylogenetic, and Phenotypic Study.</title>
        <authorList>
            <person name="Volokhov D.V."/>
            <person name="Zagorodnyaya T.A."/>
            <person name="Furtak V.A."/>
            <person name="Nattanmai G."/>
            <person name="Randall L."/>
            <person name="Jose S."/>
            <person name="Gao Y."/>
            <person name="Gulland F.M."/>
            <person name="Eisenberg T."/>
            <person name="Delmonte P."/>
            <person name="Blom J."/>
            <person name="Mitchell K.K."/>
        </authorList>
    </citation>
    <scope>NUCLEOTIDE SEQUENCE</scope>
    <source>
        <strain evidence="11">CSL10203-ORH2</strain>
    </source>
</reference>
<dbReference type="Pfam" id="PF04143">
    <property type="entry name" value="Sulf_transp"/>
    <property type="match status" value="1"/>
</dbReference>
<gene>
    <name evidence="11" type="ORF">NXS09_00080</name>
</gene>
<keyword evidence="5 10" id="KW-0812">Transmembrane</keyword>
<dbReference type="EMBL" id="JANUXW010000001">
    <property type="protein sequence ID" value="MCS4532702.1"/>
    <property type="molecule type" value="Genomic_DNA"/>
</dbReference>
<evidence type="ECO:0000256" key="3">
    <source>
        <dbReference type="ARBA" id="ARBA00022475"/>
    </source>
</evidence>
<evidence type="ECO:0000256" key="4">
    <source>
        <dbReference type="ARBA" id="ARBA00022519"/>
    </source>
</evidence>
<reference evidence="11" key="1">
    <citation type="submission" date="2022-08" db="EMBL/GenBank/DDBJ databases">
        <authorList>
            <person name="Volokhov D.V."/>
            <person name="Furtak V.A."/>
            <person name="Zagorodnyaya T.A."/>
        </authorList>
    </citation>
    <scope>NUCLEOTIDE SEQUENCE</scope>
    <source>
        <strain evidence="11">CSL10203-ORH2</strain>
    </source>
</reference>
<keyword evidence="7 10" id="KW-0472">Membrane</keyword>
<dbReference type="InterPro" id="IPR007272">
    <property type="entry name" value="Sulf_transp_TsuA/YedE"/>
</dbReference>
<comment type="caution">
    <text evidence="11">The sequence shown here is derived from an EMBL/GenBank/DDBJ whole genome shotgun (WGS) entry which is preliminary data.</text>
</comment>
<feature type="region of interest" description="Disordered" evidence="9">
    <location>
        <begin position="1"/>
        <end position="23"/>
    </location>
</feature>
<dbReference type="Proteomes" id="UP001166947">
    <property type="component" value="Unassembled WGS sequence"/>
</dbReference>
<feature type="transmembrane region" description="Helical" evidence="10">
    <location>
        <begin position="358"/>
        <end position="382"/>
    </location>
</feature>
<evidence type="ECO:0000256" key="10">
    <source>
        <dbReference type="SAM" id="Phobius"/>
    </source>
</evidence>
<accession>A0ABT2F990</accession>
<feature type="transmembrane region" description="Helical" evidence="10">
    <location>
        <begin position="207"/>
        <end position="231"/>
    </location>
</feature>
<feature type="transmembrane region" description="Helical" evidence="10">
    <location>
        <begin position="102"/>
        <end position="122"/>
    </location>
</feature>
<sequence length="425" mass="44733">MSTIQTVDVSSVQNSHNQDNQNQNNQKLTLAAPQKTLVVGGAVVGLGLLVYLLTTQSLSQSLLLILGFLLGLTLFHARFGFTSAFQRMAAVGNGQALRAHMLMLAVAVTLFAPILAYGVSFFDIPVAGDVAPVGVSLVVGAFLFGVGMQLGGGCASGTLFTMGSGRTIMFITLIFFIIGSTIGAYHLPFWTEQMPSLGSYSLATSTGWGYGGAWLASIVLFGLIAWITLVIEKKKNPPRIAPLPSAVGWKRLLRGSWPLFAAAVALAVLNALTLMTRGSPWGITSGFALWGSKLASLGGIDVASWGYWQGNRAAILQGSIFADTTTVLNFGIIIGAFVASAAAGLFKLTNITWNRFLASVVGGLLMGYGARLAFGCNIGAYFGGIASFSLHGYVWGILAMAGTFVALYLRPLFGLSVPKQTDTFC</sequence>
<keyword evidence="6 10" id="KW-1133">Transmembrane helix</keyword>
<evidence type="ECO:0000256" key="6">
    <source>
        <dbReference type="ARBA" id="ARBA00022989"/>
    </source>
</evidence>